<dbReference type="InterPro" id="IPR000683">
    <property type="entry name" value="Gfo/Idh/MocA-like_OxRdtase_N"/>
</dbReference>
<dbReference type="SUPFAM" id="SSF51735">
    <property type="entry name" value="NAD(P)-binding Rossmann-fold domains"/>
    <property type="match status" value="1"/>
</dbReference>
<dbReference type="PANTHER" id="PTHR43377:SF1">
    <property type="entry name" value="BILIVERDIN REDUCTASE A"/>
    <property type="match status" value="1"/>
</dbReference>
<dbReference type="PANTHER" id="PTHR43377">
    <property type="entry name" value="BILIVERDIN REDUCTASE A"/>
    <property type="match status" value="1"/>
</dbReference>
<name>A0AAU2V0P5_9ACTN</name>
<accession>A0AAU2V0P5</accession>
<dbReference type="Gene3D" id="3.30.360.10">
    <property type="entry name" value="Dihydrodipicolinate Reductase, domain 2"/>
    <property type="match status" value="1"/>
</dbReference>
<gene>
    <name evidence="2" type="ORF">OG549_09740</name>
</gene>
<dbReference type="InterPro" id="IPR051450">
    <property type="entry name" value="Gfo/Idh/MocA_Oxidoreductases"/>
</dbReference>
<proteinExistence type="predicted"/>
<evidence type="ECO:0000259" key="1">
    <source>
        <dbReference type="Pfam" id="PF01408"/>
    </source>
</evidence>
<organism evidence="2">
    <name type="scientific">Streptomyces sp. NBC_00003</name>
    <dbReference type="NCBI Taxonomy" id="2903608"/>
    <lineage>
        <taxon>Bacteria</taxon>
        <taxon>Bacillati</taxon>
        <taxon>Actinomycetota</taxon>
        <taxon>Actinomycetes</taxon>
        <taxon>Kitasatosporales</taxon>
        <taxon>Streptomycetaceae</taxon>
        <taxon>Streptomyces</taxon>
    </lineage>
</organism>
<dbReference type="AlphaFoldDB" id="A0AAU2V0P5"/>
<reference evidence="2" key="1">
    <citation type="submission" date="2022-10" db="EMBL/GenBank/DDBJ databases">
        <title>The complete genomes of actinobacterial strains from the NBC collection.</title>
        <authorList>
            <person name="Joergensen T.S."/>
            <person name="Alvarez Arevalo M."/>
            <person name="Sterndorff E.B."/>
            <person name="Faurdal D."/>
            <person name="Vuksanovic O."/>
            <person name="Mourched A.-S."/>
            <person name="Charusanti P."/>
            <person name="Shaw S."/>
            <person name="Blin K."/>
            <person name="Weber T."/>
        </authorList>
    </citation>
    <scope>NUCLEOTIDE SEQUENCE</scope>
    <source>
        <strain evidence="2">NBC_00003</strain>
    </source>
</reference>
<protein>
    <submittedName>
        <fullName evidence="2">Gfo/Idh/MocA family oxidoreductase</fullName>
    </submittedName>
</protein>
<dbReference type="EMBL" id="CP108318">
    <property type="protein sequence ID" value="WTW60907.1"/>
    <property type="molecule type" value="Genomic_DNA"/>
</dbReference>
<dbReference type="GO" id="GO:0000166">
    <property type="term" value="F:nucleotide binding"/>
    <property type="evidence" value="ECO:0007669"/>
    <property type="project" value="InterPro"/>
</dbReference>
<evidence type="ECO:0000313" key="2">
    <source>
        <dbReference type="EMBL" id="WTW60907.1"/>
    </source>
</evidence>
<dbReference type="Gene3D" id="3.40.50.720">
    <property type="entry name" value="NAD(P)-binding Rossmann-like Domain"/>
    <property type="match status" value="1"/>
</dbReference>
<feature type="domain" description="Gfo/Idh/MocA-like oxidoreductase N-terminal" evidence="1">
    <location>
        <begin position="4"/>
        <end position="108"/>
    </location>
</feature>
<sequence>MDTVKVLIAGMGYAGTRFLTALRSLSGPQELGLDIEIAYHARHRTIEDVPYFATVEGALDAFSPDLVIVAVTDSAHAEILTRLRGYRGFVLAEKPLTSVHDDLDAVTSALSDVSGFAMDLVGRYSEASMALQEYVHRHRLNLVRAHATWGKNRINDHRPTVGVTSEVIHSLDLVQRLSLDGSQLRLRNAVGVCSDYSISGPDVLDSVALTAQLGDAVVSVYSSFVNVTRQRTIDCTFRDPEGGLVYAAAEYSNPTWDADQLRIWRDADGREETLCEVDTRHDPVPEGFDTIVGLRRIVTDAVRFAHDRQRPVVPFAGIEESVRLQRLLNEIEKTAELTGPVGYFPDGRQISTETDLERLG</sequence>
<dbReference type="InterPro" id="IPR036291">
    <property type="entry name" value="NAD(P)-bd_dom_sf"/>
</dbReference>
<dbReference type="Pfam" id="PF01408">
    <property type="entry name" value="GFO_IDH_MocA"/>
    <property type="match status" value="1"/>
</dbReference>